<accession>A0A941FLW8</accession>
<protein>
    <submittedName>
        <fullName evidence="3">Uncharacterized protein</fullName>
    </submittedName>
</protein>
<sequence length="135" mass="14421">MAAYVRQGAAAEPGTRVTVLIPETEPERLWQRPLAEPAGRGRRARRTAGDGRGDLPAPLPAPPSQAASEFRQGRRSRRKGAVNGRPGPVEEALSSNRPFHRTSLQEFAMADLAFVVTVLAAFALVALAAKGVTKL</sequence>
<comment type="caution">
    <text evidence="3">The sequence shown here is derived from an EMBL/GenBank/DDBJ whole genome shotgun (WGS) entry which is preliminary data.</text>
</comment>
<dbReference type="Proteomes" id="UP000682308">
    <property type="component" value="Unassembled WGS sequence"/>
</dbReference>
<dbReference type="EMBL" id="JAGTPG010000002">
    <property type="protein sequence ID" value="MBR8642831.1"/>
    <property type="molecule type" value="Genomic_DNA"/>
</dbReference>
<name>A0A941FLW8_9ACTN</name>
<evidence type="ECO:0000256" key="1">
    <source>
        <dbReference type="SAM" id="MobiDB-lite"/>
    </source>
</evidence>
<keyword evidence="4" id="KW-1185">Reference proteome</keyword>
<keyword evidence="2" id="KW-0812">Transmembrane</keyword>
<reference evidence="3 4" key="1">
    <citation type="submission" date="2021-04" db="EMBL/GenBank/DDBJ databases">
        <title>Characterization of the biosynthetic gene cluster of new lipopeptides with antitumor activity in the genome of the marine Streptomyces PHM034.</title>
        <authorList>
            <person name="Ceniceros A."/>
            <person name="Canedo L."/>
            <person name="Mendez C."/>
            <person name="Olano C."/>
            <person name="Schleissner C."/>
            <person name="Cuevas C."/>
            <person name="De La Calle F."/>
            <person name="Salas J.A."/>
        </authorList>
    </citation>
    <scope>NUCLEOTIDE SEQUENCE [LARGE SCALE GENOMIC DNA]</scope>
    <source>
        <strain evidence="3 4">PHM034</strain>
    </source>
</reference>
<proteinExistence type="predicted"/>
<evidence type="ECO:0000313" key="4">
    <source>
        <dbReference type="Proteomes" id="UP000682308"/>
    </source>
</evidence>
<organism evidence="3 4">
    <name type="scientific">Streptomyces tuirus</name>
    <dbReference type="NCBI Taxonomy" id="68278"/>
    <lineage>
        <taxon>Bacteria</taxon>
        <taxon>Bacillati</taxon>
        <taxon>Actinomycetota</taxon>
        <taxon>Actinomycetes</taxon>
        <taxon>Kitasatosporales</taxon>
        <taxon>Streptomycetaceae</taxon>
        <taxon>Streptomyces</taxon>
    </lineage>
</organism>
<keyword evidence="2" id="KW-1133">Transmembrane helix</keyword>
<evidence type="ECO:0000313" key="3">
    <source>
        <dbReference type="EMBL" id="MBR8642831.1"/>
    </source>
</evidence>
<keyword evidence="2" id="KW-0472">Membrane</keyword>
<gene>
    <name evidence="3" type="ORF">KEF29_34815</name>
</gene>
<feature type="transmembrane region" description="Helical" evidence="2">
    <location>
        <begin position="107"/>
        <end position="129"/>
    </location>
</feature>
<feature type="region of interest" description="Disordered" evidence="1">
    <location>
        <begin position="1"/>
        <end position="97"/>
    </location>
</feature>
<dbReference type="AlphaFoldDB" id="A0A941FLW8"/>
<evidence type="ECO:0000256" key="2">
    <source>
        <dbReference type="SAM" id="Phobius"/>
    </source>
</evidence>